<feature type="region of interest" description="Disordered" evidence="1">
    <location>
        <begin position="90"/>
        <end position="110"/>
    </location>
</feature>
<feature type="transmembrane region" description="Helical" evidence="2">
    <location>
        <begin position="276"/>
        <end position="299"/>
    </location>
</feature>
<feature type="region of interest" description="Disordered" evidence="1">
    <location>
        <begin position="161"/>
        <end position="232"/>
    </location>
</feature>
<keyword evidence="2" id="KW-1133">Transmembrane helix</keyword>
<keyword evidence="4" id="KW-1185">Reference proteome</keyword>
<dbReference type="AlphaFoldDB" id="K0T526"/>
<evidence type="ECO:0008006" key="5">
    <source>
        <dbReference type="Google" id="ProtNLM"/>
    </source>
</evidence>
<keyword evidence="2" id="KW-0472">Membrane</keyword>
<comment type="caution">
    <text evidence="3">The sequence shown here is derived from an EMBL/GenBank/DDBJ whole genome shotgun (WGS) entry which is preliminary data.</text>
</comment>
<protein>
    <recommendedName>
        <fullName evidence="5">Transmembrane protein</fullName>
    </recommendedName>
</protein>
<feature type="compositionally biased region" description="Polar residues" evidence="1">
    <location>
        <begin position="172"/>
        <end position="186"/>
    </location>
</feature>
<gene>
    <name evidence="3" type="ORF">THAOC_06302</name>
</gene>
<feature type="region of interest" description="Disordered" evidence="1">
    <location>
        <begin position="1"/>
        <end position="51"/>
    </location>
</feature>
<keyword evidence="2" id="KW-0812">Transmembrane</keyword>
<feature type="region of interest" description="Disordered" evidence="1">
    <location>
        <begin position="132"/>
        <end position="151"/>
    </location>
</feature>
<evidence type="ECO:0000256" key="2">
    <source>
        <dbReference type="SAM" id="Phobius"/>
    </source>
</evidence>
<name>K0T526_THAOC</name>
<evidence type="ECO:0000256" key="1">
    <source>
        <dbReference type="SAM" id="MobiDB-lite"/>
    </source>
</evidence>
<dbReference type="Proteomes" id="UP000266841">
    <property type="component" value="Unassembled WGS sequence"/>
</dbReference>
<feature type="compositionally biased region" description="Polar residues" evidence="1">
    <location>
        <begin position="203"/>
        <end position="219"/>
    </location>
</feature>
<feature type="region of interest" description="Disordered" evidence="1">
    <location>
        <begin position="334"/>
        <end position="356"/>
    </location>
</feature>
<evidence type="ECO:0000313" key="3">
    <source>
        <dbReference type="EMBL" id="EJK72189.1"/>
    </source>
</evidence>
<reference evidence="3 4" key="1">
    <citation type="journal article" date="2012" name="Genome Biol.">
        <title>Genome and low-iron response of an oceanic diatom adapted to chronic iron limitation.</title>
        <authorList>
            <person name="Lommer M."/>
            <person name="Specht M."/>
            <person name="Roy A.S."/>
            <person name="Kraemer L."/>
            <person name="Andreson R."/>
            <person name="Gutowska M.A."/>
            <person name="Wolf J."/>
            <person name="Bergner S.V."/>
            <person name="Schilhabel M.B."/>
            <person name="Klostermeier U.C."/>
            <person name="Beiko R.G."/>
            <person name="Rosenstiel P."/>
            <person name="Hippler M."/>
            <person name="Laroche J."/>
        </authorList>
    </citation>
    <scope>NUCLEOTIDE SEQUENCE [LARGE SCALE GENOMIC DNA]</scope>
    <source>
        <strain evidence="3 4">CCMP1005</strain>
    </source>
</reference>
<proteinExistence type="predicted"/>
<organism evidence="3 4">
    <name type="scientific">Thalassiosira oceanica</name>
    <name type="common">Marine diatom</name>
    <dbReference type="NCBI Taxonomy" id="159749"/>
    <lineage>
        <taxon>Eukaryota</taxon>
        <taxon>Sar</taxon>
        <taxon>Stramenopiles</taxon>
        <taxon>Ochrophyta</taxon>
        <taxon>Bacillariophyta</taxon>
        <taxon>Coscinodiscophyceae</taxon>
        <taxon>Thalassiosirophycidae</taxon>
        <taxon>Thalassiosirales</taxon>
        <taxon>Thalassiosiraceae</taxon>
        <taxon>Thalassiosira</taxon>
    </lineage>
</organism>
<feature type="compositionally biased region" description="Basic and acidic residues" evidence="1">
    <location>
        <begin position="161"/>
        <end position="170"/>
    </location>
</feature>
<accession>K0T526</accession>
<dbReference type="EMBL" id="AGNL01006232">
    <property type="protein sequence ID" value="EJK72189.1"/>
    <property type="molecule type" value="Genomic_DNA"/>
</dbReference>
<sequence>MSPDRERITVASEAACPDDYIVDMSTTGSSPPRPSPPNNVVPSQEATGHDTAVAPLAQELAQGTVTAASTIRALDGDDPPIPLLHVVDPEKETEGNVSDGPQLHVGPPGPPRFPLEFDDSLAKRVDGLEQHLSDLADPPGPPPCFPNEFDDSLAKRADNELERNRSDHAGDNVSTARSTMGASVASTAEAAVGPSMVEGVEEGSTSSRVSAPSMSSQTELGEANPAAGLNPLSEGRSTFIAEAYRVEEVETPGVGTVYEAELAEPNVVLRFYQRRGFASVVIAVTLFLVGIAVAAVVLLSKNLPSDDRAETSSVATDLQIPVPTNVPTVTVTDAPTINPPGRSMVPTSQSLPSGIRPRRARTSLTFAREALRTLGIPSAIHVDGIKDLTCLDVQNTATSSRAQWEPPGNIAAGAGWRLPVLRRLLPISQQQQPTS</sequence>
<evidence type="ECO:0000313" key="4">
    <source>
        <dbReference type="Proteomes" id="UP000266841"/>
    </source>
</evidence>